<dbReference type="Pfam" id="PF07731">
    <property type="entry name" value="Cu-oxidase_2"/>
    <property type="match status" value="1"/>
</dbReference>
<evidence type="ECO:0000256" key="12">
    <source>
        <dbReference type="ARBA" id="ARBA00023185"/>
    </source>
</evidence>
<comment type="cofactor">
    <cofactor evidence="13">
        <name>Cu cation</name>
        <dbReference type="ChEBI" id="CHEBI:23378"/>
    </cofactor>
    <text evidence="13">Binds 4 Cu cations per monomer.</text>
</comment>
<evidence type="ECO:0000256" key="9">
    <source>
        <dbReference type="ARBA" id="ARBA00023002"/>
    </source>
</evidence>
<evidence type="ECO:0000259" key="14">
    <source>
        <dbReference type="Pfam" id="PF00394"/>
    </source>
</evidence>
<evidence type="ECO:0000256" key="13">
    <source>
        <dbReference type="RuleBase" id="RU361119"/>
    </source>
</evidence>
<proteinExistence type="inferred from homology"/>
<dbReference type="InterPro" id="IPR008972">
    <property type="entry name" value="Cupredoxin"/>
</dbReference>
<evidence type="ECO:0000256" key="7">
    <source>
        <dbReference type="ARBA" id="ARBA00022723"/>
    </source>
</evidence>
<dbReference type="KEGG" id="cam:101493388"/>
<comment type="subcellular location">
    <subcellularLocation>
        <location evidence="2 13">Secreted</location>
        <location evidence="2 13">Extracellular space</location>
        <location evidence="2 13">Apoplast</location>
    </subcellularLocation>
</comment>
<dbReference type="OrthoDB" id="2121828at2759"/>
<comment type="catalytic activity">
    <reaction evidence="1 13">
        <text>4 hydroquinone + O2 = 4 benzosemiquinone + 2 H2O</text>
        <dbReference type="Rhea" id="RHEA:11276"/>
        <dbReference type="ChEBI" id="CHEBI:15377"/>
        <dbReference type="ChEBI" id="CHEBI:15379"/>
        <dbReference type="ChEBI" id="CHEBI:17594"/>
        <dbReference type="ChEBI" id="CHEBI:17977"/>
        <dbReference type="EC" id="1.10.3.2"/>
    </reaction>
</comment>
<keyword evidence="6 13" id="KW-0964">Secreted</keyword>
<dbReference type="Pfam" id="PF00394">
    <property type="entry name" value="Cu-oxidase"/>
    <property type="match status" value="1"/>
</dbReference>
<evidence type="ECO:0000259" key="16">
    <source>
        <dbReference type="Pfam" id="PF07732"/>
    </source>
</evidence>
<evidence type="ECO:0000256" key="3">
    <source>
        <dbReference type="ARBA" id="ARBA00010609"/>
    </source>
</evidence>
<accession>A0A1S2XQH5</accession>
<dbReference type="Proteomes" id="UP000087171">
    <property type="component" value="Chromosome Ca3"/>
</dbReference>
<reference evidence="17" key="1">
    <citation type="journal article" date="2013" name="Nat. Biotechnol.">
        <title>Draft genome sequence of chickpea (Cicer arietinum) provides a resource for trait improvement.</title>
        <authorList>
            <person name="Varshney R.K."/>
            <person name="Song C."/>
            <person name="Saxena R.K."/>
            <person name="Azam S."/>
            <person name="Yu S."/>
            <person name="Sharpe A.G."/>
            <person name="Cannon S."/>
            <person name="Baek J."/>
            <person name="Rosen B.D."/>
            <person name="Tar'an B."/>
            <person name="Millan T."/>
            <person name="Zhang X."/>
            <person name="Ramsay L.D."/>
            <person name="Iwata A."/>
            <person name="Wang Y."/>
            <person name="Nelson W."/>
            <person name="Farmer A.D."/>
            <person name="Gaur P.M."/>
            <person name="Soderlund C."/>
            <person name="Penmetsa R.V."/>
            <person name="Xu C."/>
            <person name="Bharti A.K."/>
            <person name="He W."/>
            <person name="Winter P."/>
            <person name="Zhao S."/>
            <person name="Hane J.K."/>
            <person name="Carrasquilla-Garcia N."/>
            <person name="Condie J.A."/>
            <person name="Upadhyaya H.D."/>
            <person name="Luo M.C."/>
            <person name="Thudi M."/>
            <person name="Gowda C.L."/>
            <person name="Singh N.P."/>
            <person name="Lichtenzveig J."/>
            <person name="Gali K.K."/>
            <person name="Rubio J."/>
            <person name="Nadarajan N."/>
            <person name="Dolezel J."/>
            <person name="Bansal K.C."/>
            <person name="Xu X."/>
            <person name="Edwards D."/>
            <person name="Zhang G."/>
            <person name="Kahl G."/>
            <person name="Gil J."/>
            <person name="Singh K.B."/>
            <person name="Datta S.K."/>
            <person name="Jackson S.A."/>
            <person name="Wang J."/>
            <person name="Cook D.R."/>
        </authorList>
    </citation>
    <scope>NUCLEOTIDE SEQUENCE [LARGE SCALE GENOMIC DNA]</scope>
    <source>
        <strain evidence="17">cv. CDC Frontier</strain>
    </source>
</reference>
<dbReference type="InterPro" id="IPR002355">
    <property type="entry name" value="Cu_oxidase_Cu_BS"/>
</dbReference>
<dbReference type="InterPro" id="IPR011707">
    <property type="entry name" value="Cu-oxidase-like_N"/>
</dbReference>
<feature type="domain" description="Plastocyanin-like" evidence="14">
    <location>
        <begin position="156"/>
        <end position="306"/>
    </location>
</feature>
<comment type="similarity">
    <text evidence="3 13">Belongs to the multicopper oxidase family.</text>
</comment>
<dbReference type="PROSITE" id="PS00080">
    <property type="entry name" value="MULTICOPPER_OXIDASE2"/>
    <property type="match status" value="1"/>
</dbReference>
<protein>
    <recommendedName>
        <fullName evidence="4 13">Laccase</fullName>
        <ecNumber evidence="4 13">1.10.3.2</ecNumber>
    </recommendedName>
    <alternativeName>
        <fullName evidence="13">Benzenediol:oxygen oxidoreductase</fullName>
    </alternativeName>
    <alternativeName>
        <fullName evidence="13">Diphenol oxidase</fullName>
    </alternativeName>
    <alternativeName>
        <fullName evidence="13">Urishiol oxidase</fullName>
    </alternativeName>
</protein>
<evidence type="ECO:0000256" key="2">
    <source>
        <dbReference type="ARBA" id="ARBA00004271"/>
    </source>
</evidence>
<evidence type="ECO:0000256" key="8">
    <source>
        <dbReference type="ARBA" id="ARBA00022737"/>
    </source>
</evidence>
<evidence type="ECO:0000259" key="15">
    <source>
        <dbReference type="Pfam" id="PF07731"/>
    </source>
</evidence>
<dbReference type="SUPFAM" id="SSF49503">
    <property type="entry name" value="Cupredoxins"/>
    <property type="match status" value="3"/>
</dbReference>
<dbReference type="InterPro" id="IPR001117">
    <property type="entry name" value="Cu-oxidase_2nd"/>
</dbReference>
<dbReference type="GO" id="GO:0005507">
    <property type="term" value="F:copper ion binding"/>
    <property type="evidence" value="ECO:0007669"/>
    <property type="project" value="InterPro"/>
</dbReference>
<keyword evidence="5 13" id="KW-0052">Apoplast</keyword>
<name>A0A1S2XQH5_CICAR</name>
<dbReference type="CDD" id="cd13875">
    <property type="entry name" value="CuRO_2_LCC_plant"/>
    <property type="match status" value="1"/>
</dbReference>
<feature type="domain" description="Plastocyanin-like" evidence="15">
    <location>
        <begin position="417"/>
        <end position="552"/>
    </location>
</feature>
<dbReference type="NCBIfam" id="TIGR03389">
    <property type="entry name" value="laccase"/>
    <property type="match status" value="1"/>
</dbReference>
<reference evidence="18" key="2">
    <citation type="submission" date="2025-08" db="UniProtKB">
        <authorList>
            <consortium name="RefSeq"/>
        </authorList>
    </citation>
    <scope>IDENTIFICATION</scope>
    <source>
        <tissue evidence="18">Etiolated seedlings</tissue>
    </source>
</reference>
<evidence type="ECO:0000256" key="10">
    <source>
        <dbReference type="ARBA" id="ARBA00023008"/>
    </source>
</evidence>
<dbReference type="GO" id="GO:0046274">
    <property type="term" value="P:lignin catabolic process"/>
    <property type="evidence" value="ECO:0007669"/>
    <property type="project" value="UniProtKB-KW"/>
</dbReference>
<dbReference type="AlphaFoldDB" id="A0A1S2XQH5"/>
<keyword evidence="7 13" id="KW-0479">Metal-binding</keyword>
<dbReference type="GO" id="GO:0048046">
    <property type="term" value="C:apoplast"/>
    <property type="evidence" value="ECO:0007669"/>
    <property type="project" value="UniProtKB-SubCell"/>
</dbReference>
<dbReference type="STRING" id="3827.A0A1S2XQH5"/>
<feature type="chain" id="PRO_5010000156" description="Laccase" evidence="13">
    <location>
        <begin position="23"/>
        <end position="570"/>
    </location>
</feature>
<sequence length="570" mass="63785">MKILMLWLTWVAVILSTSMASAATVERTFMVQNKTITRLCHKQIIVAVNGLFPGPKLEVNEGDSVIVHVFNDSPYNLTIHWHGVFQLFSAWADGPEYITQCSIRPGHNYTYKFNVTQQEGTLWWHAHASVIRATVHGAIIIHPRSGQFPFPKPYKEVPIILGDWYDGNVEEIVKKELETGDKIPSDAFTINGLPGDLFNCSKNQTFKLKVKQGKTYLFRMVNAALNNNLFFKIANHKFTVVAMDAAYTDHYISDILVIAAGQSADILFTADQPKGLYYMAASPYIVGEPEPLIDKTTTRGLVVYEGYKKSTIKHKPLMPILPFHDNTPIAHKFFSSITSLVGAPYWVPVPLDVDEHLYITISIGLQPCPINATCTGPLKQKFSANMNNESFLLPIGKGFSIMEAYFYNVSGLYTTDFPYYPPKTFDFTNPKIFLDANVTFAPKSTKVMKFKFNSTVEIVFQNTAILNAQSHPMHLHGLNVHVLAQGFGIFDSTKDKLKYNLVNPLIRNTVPVPVGGWVAIRFQANNPGVWFMHCHVDDHNLWGLVTAFIIENGPTPSTSLGPPPADLPKC</sequence>
<dbReference type="eggNOG" id="KOG1263">
    <property type="taxonomic scope" value="Eukaryota"/>
</dbReference>
<dbReference type="InterPro" id="IPR045087">
    <property type="entry name" value="Cu-oxidase_fam"/>
</dbReference>
<dbReference type="GO" id="GO:0052716">
    <property type="term" value="F:hydroquinone:oxygen oxidoreductase activity"/>
    <property type="evidence" value="ECO:0007669"/>
    <property type="project" value="UniProtKB-EC"/>
</dbReference>
<evidence type="ECO:0000256" key="5">
    <source>
        <dbReference type="ARBA" id="ARBA00022523"/>
    </source>
</evidence>
<organism evidence="17 18">
    <name type="scientific">Cicer arietinum</name>
    <name type="common">Chickpea</name>
    <name type="synonym">Garbanzo</name>
    <dbReference type="NCBI Taxonomy" id="3827"/>
    <lineage>
        <taxon>Eukaryota</taxon>
        <taxon>Viridiplantae</taxon>
        <taxon>Streptophyta</taxon>
        <taxon>Embryophyta</taxon>
        <taxon>Tracheophyta</taxon>
        <taxon>Spermatophyta</taxon>
        <taxon>Magnoliopsida</taxon>
        <taxon>eudicotyledons</taxon>
        <taxon>Gunneridae</taxon>
        <taxon>Pentapetalae</taxon>
        <taxon>rosids</taxon>
        <taxon>fabids</taxon>
        <taxon>Fabales</taxon>
        <taxon>Fabaceae</taxon>
        <taxon>Papilionoideae</taxon>
        <taxon>50 kb inversion clade</taxon>
        <taxon>NPAAA clade</taxon>
        <taxon>Hologalegina</taxon>
        <taxon>IRL clade</taxon>
        <taxon>Cicereae</taxon>
        <taxon>Cicer</taxon>
    </lineage>
</organism>
<dbReference type="PROSITE" id="PS00079">
    <property type="entry name" value="MULTICOPPER_OXIDASE1"/>
    <property type="match status" value="1"/>
</dbReference>
<dbReference type="InterPro" id="IPR017761">
    <property type="entry name" value="Laccase"/>
</dbReference>
<dbReference type="GeneID" id="101493388"/>
<keyword evidence="13" id="KW-0732">Signal</keyword>
<dbReference type="Pfam" id="PF07732">
    <property type="entry name" value="Cu-oxidase_3"/>
    <property type="match status" value="1"/>
</dbReference>
<evidence type="ECO:0000256" key="4">
    <source>
        <dbReference type="ARBA" id="ARBA00012297"/>
    </source>
</evidence>
<dbReference type="CDD" id="cd13849">
    <property type="entry name" value="CuRO_1_LCC_plant"/>
    <property type="match status" value="1"/>
</dbReference>
<evidence type="ECO:0000313" key="17">
    <source>
        <dbReference type="Proteomes" id="UP000087171"/>
    </source>
</evidence>
<dbReference type="InterPro" id="IPR034285">
    <property type="entry name" value="CuRO_2_LCC"/>
</dbReference>
<dbReference type="EC" id="1.10.3.2" evidence="4 13"/>
<dbReference type="Gene3D" id="2.60.40.420">
    <property type="entry name" value="Cupredoxins - blue copper proteins"/>
    <property type="match status" value="3"/>
</dbReference>
<gene>
    <name evidence="18" type="primary">LOC101493388</name>
</gene>
<keyword evidence="9 13" id="KW-0560">Oxidoreductase</keyword>
<dbReference type="RefSeq" id="XP_004492390.1">
    <property type="nucleotide sequence ID" value="XM_004492333.3"/>
</dbReference>
<comment type="function">
    <text evidence="13">Lignin degradation and detoxification of lignin-derived products.</text>
</comment>
<dbReference type="InterPro" id="IPR034288">
    <property type="entry name" value="CuRO_1_LCC"/>
</dbReference>
<evidence type="ECO:0000256" key="11">
    <source>
        <dbReference type="ARBA" id="ARBA00023180"/>
    </source>
</evidence>
<evidence type="ECO:0000313" key="18">
    <source>
        <dbReference type="RefSeq" id="XP_004492390.1"/>
    </source>
</evidence>
<feature type="signal peptide" evidence="13">
    <location>
        <begin position="1"/>
        <end position="22"/>
    </location>
</feature>
<keyword evidence="10 13" id="KW-0186">Copper</keyword>
<evidence type="ECO:0000256" key="6">
    <source>
        <dbReference type="ARBA" id="ARBA00022525"/>
    </source>
</evidence>
<evidence type="ECO:0000256" key="1">
    <source>
        <dbReference type="ARBA" id="ARBA00000349"/>
    </source>
</evidence>
<keyword evidence="8 13" id="KW-0677">Repeat</keyword>
<dbReference type="PANTHER" id="PTHR11709">
    <property type="entry name" value="MULTI-COPPER OXIDASE"/>
    <property type="match status" value="1"/>
</dbReference>
<keyword evidence="12 13" id="KW-0439">Lignin degradation</keyword>
<dbReference type="PANTHER" id="PTHR11709:SF483">
    <property type="entry name" value="LACCASE"/>
    <property type="match status" value="1"/>
</dbReference>
<feature type="domain" description="Plastocyanin-like" evidence="16">
    <location>
        <begin position="31"/>
        <end position="145"/>
    </location>
</feature>
<dbReference type="InterPro" id="IPR011706">
    <property type="entry name" value="Cu-oxidase_C"/>
</dbReference>
<dbReference type="InterPro" id="IPR033138">
    <property type="entry name" value="Cu_oxidase_CS"/>
</dbReference>
<keyword evidence="17" id="KW-1185">Reference proteome</keyword>
<keyword evidence="11" id="KW-0325">Glycoprotein</keyword>
<dbReference type="PaxDb" id="3827-XP_004492390.1"/>